<dbReference type="RefSeq" id="WP_132141103.1">
    <property type="nucleotide sequence ID" value="NZ_SMCS01000001.1"/>
</dbReference>
<keyword evidence="1" id="KW-0732">Signal</keyword>
<dbReference type="OrthoDB" id="9808067at2"/>
<dbReference type="Pfam" id="PF13598">
    <property type="entry name" value="DUF4139"/>
    <property type="match status" value="1"/>
</dbReference>
<comment type="caution">
    <text evidence="3">The sequence shown here is derived from an EMBL/GenBank/DDBJ whole genome shotgun (WGS) entry which is preliminary data.</text>
</comment>
<proteinExistence type="predicted"/>
<sequence length="488" mass="51758">MSRRLIALGVACAIALPAVATESPASLTLYRADGDSLFQTNGETFSSDGYAVVHERRTFDLRSGTQDISIGGLPAALDSEALSLRFPGKGTSVVSQRLLLGQGFGGAVAGLVGKNIVVIGTSGQPIASGTLLRGGDTLVVKEANGQSTLIREYAALRAADNSNFSRGSTLQVRVDAASGGSSTATLSYPTSGLGWRAAYTAMLAPGATCRMTFDSWASIANRSGRDWNDTTLKLVAGDANRAKAPPVQARYNKVAMAAAPMADSAGMPEQATLADLRTFTLPTPIDLPDGSVTQTPLYTTREIDCERTALYENGGVWFPQSPNTSRNGNGQQESPIVTTVRLKAFDSLPGGYARVLTADRDGNAELLGEGRIEDTAKGSDATIVLGTAFDLKATREQTAFTLDNPGHRLDEAFRIKLTNASDTARVVTVREHPNRWRGWKLVSSTTKASKQTPDTLEFKVDVPANGSATLDYAVRYQWAADDMPRGAR</sequence>
<reference evidence="3 4" key="1">
    <citation type="submission" date="2019-03" db="EMBL/GenBank/DDBJ databases">
        <title>Above-ground endophytic microbial communities from plants in different locations in the United States.</title>
        <authorList>
            <person name="Frank C."/>
        </authorList>
    </citation>
    <scope>NUCLEOTIDE SEQUENCE [LARGE SCALE GENOMIC DNA]</scope>
    <source>
        <strain evidence="3 4">LP_13_YM</strain>
    </source>
</reference>
<evidence type="ECO:0000313" key="4">
    <source>
        <dbReference type="Proteomes" id="UP000295645"/>
    </source>
</evidence>
<feature type="signal peptide" evidence="1">
    <location>
        <begin position="1"/>
        <end position="20"/>
    </location>
</feature>
<evidence type="ECO:0000259" key="2">
    <source>
        <dbReference type="Pfam" id="PF13598"/>
    </source>
</evidence>
<accession>A0A4R3YWN2</accession>
<name>A0A4R3YWN2_9GAMM</name>
<evidence type="ECO:0000313" key="3">
    <source>
        <dbReference type="EMBL" id="TCV97010.1"/>
    </source>
</evidence>
<protein>
    <recommendedName>
        <fullName evidence="2">DUF4139 domain-containing protein</fullName>
    </recommendedName>
</protein>
<feature type="chain" id="PRO_5020452971" description="DUF4139 domain-containing protein" evidence="1">
    <location>
        <begin position="21"/>
        <end position="488"/>
    </location>
</feature>
<gene>
    <name evidence="3" type="ORF">EC912_1012</name>
</gene>
<dbReference type="EMBL" id="SMCS01000001">
    <property type="protein sequence ID" value="TCV97010.1"/>
    <property type="molecule type" value="Genomic_DNA"/>
</dbReference>
<dbReference type="PANTHER" id="PTHR38075:SF1">
    <property type="entry name" value="DUF4139 DOMAIN-CONTAINING PROTEIN"/>
    <property type="match status" value="1"/>
</dbReference>
<dbReference type="InterPro" id="IPR037291">
    <property type="entry name" value="DUF4139"/>
</dbReference>
<dbReference type="Proteomes" id="UP000295645">
    <property type="component" value="Unassembled WGS sequence"/>
</dbReference>
<evidence type="ECO:0000256" key="1">
    <source>
        <dbReference type="SAM" id="SignalP"/>
    </source>
</evidence>
<dbReference type="PANTHER" id="PTHR38075">
    <property type="entry name" value="DUF4139 DOMAIN-CONTAINING PROTEIN"/>
    <property type="match status" value="1"/>
</dbReference>
<keyword evidence="4" id="KW-1185">Reference proteome</keyword>
<feature type="domain" description="DUF4139" evidence="2">
    <location>
        <begin position="185"/>
        <end position="478"/>
    </location>
</feature>
<dbReference type="AlphaFoldDB" id="A0A4R3YWN2"/>
<organism evidence="3 4">
    <name type="scientific">Luteibacter rhizovicinus</name>
    <dbReference type="NCBI Taxonomy" id="242606"/>
    <lineage>
        <taxon>Bacteria</taxon>
        <taxon>Pseudomonadati</taxon>
        <taxon>Pseudomonadota</taxon>
        <taxon>Gammaproteobacteria</taxon>
        <taxon>Lysobacterales</taxon>
        <taxon>Rhodanobacteraceae</taxon>
        <taxon>Luteibacter</taxon>
    </lineage>
</organism>